<dbReference type="PANTHER" id="PTHR24223">
    <property type="entry name" value="ATP-BINDING CASSETTE SUB-FAMILY C"/>
    <property type="match status" value="1"/>
</dbReference>
<accession>A0A2K1L9Z0</accession>
<evidence type="ECO:0000256" key="6">
    <source>
        <dbReference type="ARBA" id="ARBA00022741"/>
    </source>
</evidence>
<feature type="domain" description="ABC transporter" evidence="11">
    <location>
        <begin position="1284"/>
        <end position="1515"/>
    </location>
</feature>
<reference evidence="14" key="3">
    <citation type="submission" date="2020-12" db="UniProtKB">
        <authorList>
            <consortium name="EnsemblPlants"/>
        </authorList>
    </citation>
    <scope>IDENTIFICATION</scope>
</reference>
<evidence type="ECO:0000259" key="11">
    <source>
        <dbReference type="PROSITE" id="PS50893"/>
    </source>
</evidence>
<keyword evidence="9 10" id="KW-0472">Membrane</keyword>
<evidence type="ECO:0000256" key="3">
    <source>
        <dbReference type="ARBA" id="ARBA00022448"/>
    </source>
</evidence>
<keyword evidence="8 10" id="KW-1133">Transmembrane helix</keyword>
<dbReference type="GO" id="GO:0055085">
    <property type="term" value="P:transmembrane transport"/>
    <property type="evidence" value="ECO:0000318"/>
    <property type="project" value="GO_Central"/>
</dbReference>
<feature type="transmembrane region" description="Helical" evidence="10">
    <location>
        <begin position="172"/>
        <end position="192"/>
    </location>
</feature>
<feature type="transmembrane region" description="Helical" evidence="10">
    <location>
        <begin position="1189"/>
        <end position="1211"/>
    </location>
</feature>
<evidence type="ECO:0000313" key="13">
    <source>
        <dbReference type="EMBL" id="PNR62840.1"/>
    </source>
</evidence>
<dbReference type="STRING" id="3218.A0A2K1L9Z0"/>
<feature type="transmembrane region" description="Helical" evidence="10">
    <location>
        <begin position="1223"/>
        <end position="1246"/>
    </location>
</feature>
<feature type="transmembrane region" description="Helical" evidence="10">
    <location>
        <begin position="198"/>
        <end position="219"/>
    </location>
</feature>
<dbReference type="GeneID" id="112288309"/>
<feature type="transmembrane region" description="Helical" evidence="10">
    <location>
        <begin position="466"/>
        <end position="494"/>
    </location>
</feature>
<dbReference type="InterPro" id="IPR056228">
    <property type="entry name" value="ABCC10-like_N"/>
</dbReference>
<dbReference type="CDD" id="cd18579">
    <property type="entry name" value="ABC_6TM_ABCC_D1"/>
    <property type="match status" value="1"/>
</dbReference>
<evidence type="ECO:0000256" key="2">
    <source>
        <dbReference type="ARBA" id="ARBA00009726"/>
    </source>
</evidence>
<dbReference type="FunFam" id="1.20.1560.10:FF:000003">
    <property type="entry name" value="ABC transporter C family member 10"/>
    <property type="match status" value="1"/>
</dbReference>
<keyword evidence="6" id="KW-0547">Nucleotide-binding</keyword>
<dbReference type="InterPro" id="IPR044726">
    <property type="entry name" value="ABCC_6TM_D2"/>
</dbReference>
<dbReference type="FunFam" id="1.20.1560.10:FF:000002">
    <property type="entry name" value="ABC transporter C family member 5"/>
    <property type="match status" value="1"/>
</dbReference>
<feature type="domain" description="ABC transporter" evidence="11">
    <location>
        <begin position="652"/>
        <end position="876"/>
    </location>
</feature>
<dbReference type="Gramene" id="Pp3c1_27850V3.1">
    <property type="protein sequence ID" value="Pp3c1_27850V3.1"/>
    <property type="gene ID" value="Pp3c1_27850"/>
</dbReference>
<dbReference type="SUPFAM" id="SSF52540">
    <property type="entry name" value="P-loop containing nucleoside triphosphate hydrolases"/>
    <property type="match status" value="2"/>
</dbReference>
<comment type="subcellular location">
    <subcellularLocation>
        <location evidence="1">Membrane</location>
        <topology evidence="1">Multi-pass membrane protein</topology>
    </subcellularLocation>
</comment>
<dbReference type="PaxDb" id="3218-PP1S21_257V6.1"/>
<evidence type="ECO:0000313" key="15">
    <source>
        <dbReference type="Proteomes" id="UP000006727"/>
    </source>
</evidence>
<dbReference type="GO" id="GO:0016887">
    <property type="term" value="F:ATP hydrolysis activity"/>
    <property type="evidence" value="ECO:0007669"/>
    <property type="project" value="InterPro"/>
</dbReference>
<organism evidence="13">
    <name type="scientific">Physcomitrium patens</name>
    <name type="common">Spreading-leaved earth moss</name>
    <name type="synonym">Physcomitrella patens</name>
    <dbReference type="NCBI Taxonomy" id="3218"/>
    <lineage>
        <taxon>Eukaryota</taxon>
        <taxon>Viridiplantae</taxon>
        <taxon>Streptophyta</taxon>
        <taxon>Embryophyta</taxon>
        <taxon>Bryophyta</taxon>
        <taxon>Bryophytina</taxon>
        <taxon>Bryopsida</taxon>
        <taxon>Funariidae</taxon>
        <taxon>Funariales</taxon>
        <taxon>Funariaceae</taxon>
        <taxon>Physcomitrium</taxon>
    </lineage>
</organism>
<feature type="transmembrane region" description="Helical" evidence="10">
    <location>
        <begin position="968"/>
        <end position="991"/>
    </location>
</feature>
<gene>
    <name evidence="14" type="primary">LOC112288309</name>
    <name evidence="13" type="ORF">PHYPA_001264</name>
</gene>
<dbReference type="CDD" id="cd03250">
    <property type="entry name" value="ABCC_MRP_domain1"/>
    <property type="match status" value="1"/>
</dbReference>
<dbReference type="InterPro" id="IPR003593">
    <property type="entry name" value="AAA+_ATPase"/>
</dbReference>
<dbReference type="RefSeq" id="XP_024388159.1">
    <property type="nucleotide sequence ID" value="XM_024532391.2"/>
</dbReference>
<dbReference type="FunFam" id="3.40.50.300:FF:003719">
    <property type="entry name" value="ATP-binding cassette transporter, subfamily C, member 12, group MRP protein PpABCC12"/>
    <property type="match status" value="1"/>
</dbReference>
<reference evidence="13 15" key="2">
    <citation type="journal article" date="2018" name="Plant J.">
        <title>The Physcomitrella patens chromosome-scale assembly reveals moss genome structure and evolution.</title>
        <authorList>
            <person name="Lang D."/>
            <person name="Ullrich K.K."/>
            <person name="Murat F."/>
            <person name="Fuchs J."/>
            <person name="Jenkins J."/>
            <person name="Haas F.B."/>
            <person name="Piednoel M."/>
            <person name="Gundlach H."/>
            <person name="Van Bel M."/>
            <person name="Meyberg R."/>
            <person name="Vives C."/>
            <person name="Morata J."/>
            <person name="Symeonidi A."/>
            <person name="Hiss M."/>
            <person name="Muchero W."/>
            <person name="Kamisugi Y."/>
            <person name="Saleh O."/>
            <person name="Blanc G."/>
            <person name="Decker E.L."/>
            <person name="van Gessel N."/>
            <person name="Grimwood J."/>
            <person name="Hayes R.D."/>
            <person name="Graham S.W."/>
            <person name="Gunter L.E."/>
            <person name="McDaniel S.F."/>
            <person name="Hoernstein S.N.W."/>
            <person name="Larsson A."/>
            <person name="Li F.W."/>
            <person name="Perroud P.F."/>
            <person name="Phillips J."/>
            <person name="Ranjan P."/>
            <person name="Rokshar D.S."/>
            <person name="Rothfels C.J."/>
            <person name="Schneider L."/>
            <person name="Shu S."/>
            <person name="Stevenson D.W."/>
            <person name="Thummler F."/>
            <person name="Tillich M."/>
            <person name="Villarreal Aguilar J.C."/>
            <person name="Widiez T."/>
            <person name="Wong G.K."/>
            <person name="Wymore A."/>
            <person name="Zhang Y."/>
            <person name="Zimmer A.D."/>
            <person name="Quatrano R.S."/>
            <person name="Mayer K.F.X."/>
            <person name="Goodstein D."/>
            <person name="Casacuberta J.M."/>
            <person name="Vandepoele K."/>
            <person name="Reski R."/>
            <person name="Cuming A.C."/>
            <person name="Tuskan G.A."/>
            <person name="Maumus F."/>
            <person name="Salse J."/>
            <person name="Schmutz J."/>
            <person name="Rensing S.A."/>
        </authorList>
    </citation>
    <scope>NUCLEOTIDE SEQUENCE [LARGE SCALE GENOMIC DNA]</scope>
    <source>
        <strain evidence="14 15">cv. Gransden 2004</strain>
    </source>
</reference>
<comment type="similarity">
    <text evidence="2">Belongs to the ABC transporter superfamily. ABCC family. Conjugate transporter (TC 3.A.1.208) subfamily.</text>
</comment>
<dbReference type="PROSITE" id="PS50929">
    <property type="entry name" value="ABC_TM1F"/>
    <property type="match status" value="2"/>
</dbReference>
<evidence type="ECO:0000256" key="4">
    <source>
        <dbReference type="ARBA" id="ARBA00022692"/>
    </source>
</evidence>
<feature type="transmembrane region" description="Helical" evidence="10">
    <location>
        <begin position="1091"/>
        <end position="1116"/>
    </location>
</feature>
<dbReference type="GO" id="GO:0005524">
    <property type="term" value="F:ATP binding"/>
    <property type="evidence" value="ECO:0007669"/>
    <property type="project" value="UniProtKB-KW"/>
</dbReference>
<evidence type="ECO:0000256" key="1">
    <source>
        <dbReference type="ARBA" id="ARBA00004141"/>
    </source>
</evidence>
<dbReference type="Gramene" id="Pp3c1_27850V3.2">
    <property type="protein sequence ID" value="Pp3c1_27850V3.2"/>
    <property type="gene ID" value="Pp3c1_27850"/>
</dbReference>
<dbReference type="SMART" id="SM00382">
    <property type="entry name" value="AAA"/>
    <property type="match status" value="2"/>
</dbReference>
<dbReference type="Gene3D" id="1.20.1560.10">
    <property type="entry name" value="ABC transporter type 1, transmembrane domain"/>
    <property type="match status" value="2"/>
</dbReference>
<dbReference type="InterPro" id="IPR036640">
    <property type="entry name" value="ABC1_TM_sf"/>
</dbReference>
<dbReference type="EnsemblPlants" id="Pp3c1_27850V3.2">
    <property type="protein sequence ID" value="Pp3c1_27850V3.2"/>
    <property type="gene ID" value="Pp3c1_27850"/>
</dbReference>
<keyword evidence="5" id="KW-0677">Repeat</keyword>
<evidence type="ECO:0000259" key="12">
    <source>
        <dbReference type="PROSITE" id="PS50929"/>
    </source>
</evidence>
<dbReference type="InterPro" id="IPR027417">
    <property type="entry name" value="P-loop_NTPase"/>
</dbReference>
<dbReference type="SUPFAM" id="SSF90123">
    <property type="entry name" value="ABC transporter transmembrane region"/>
    <property type="match status" value="2"/>
</dbReference>
<dbReference type="OrthoDB" id="6500128at2759"/>
<keyword evidence="7" id="KW-0067">ATP-binding</keyword>
<feature type="transmembrane region" description="Helical" evidence="10">
    <location>
        <begin position="142"/>
        <end position="160"/>
    </location>
</feature>
<dbReference type="PROSITE" id="PS00211">
    <property type="entry name" value="ABC_TRANSPORTER_1"/>
    <property type="match status" value="1"/>
</dbReference>
<dbReference type="GO" id="GO:0016020">
    <property type="term" value="C:membrane"/>
    <property type="evidence" value="ECO:0007669"/>
    <property type="project" value="UniProtKB-SubCell"/>
</dbReference>
<dbReference type="InterPro" id="IPR050173">
    <property type="entry name" value="ABC_transporter_C-like"/>
</dbReference>
<evidence type="ECO:0000313" key="14">
    <source>
        <dbReference type="EnsemblPlants" id="Pp3c1_27850V3.1"/>
    </source>
</evidence>
<dbReference type="Pfam" id="PF00005">
    <property type="entry name" value="ABC_tran"/>
    <property type="match status" value="2"/>
</dbReference>
<evidence type="ECO:0000256" key="5">
    <source>
        <dbReference type="ARBA" id="ARBA00022737"/>
    </source>
</evidence>
<feature type="transmembrane region" description="Helical" evidence="10">
    <location>
        <begin position="106"/>
        <end position="130"/>
    </location>
</feature>
<sequence>MGSVSKLSSMAAFQIEDPWRWFCGASKSPSDEAPSCSKSIHLVGLMNVYSRAPESVSSTCIQHGIVCFGQILLLFVFFILLATSNSIPPGALTGADFISTFEVGSILYNVTSVLSGLVGVAHVVVGMYLYSRVDFLATHEELYLLVQGLAWFTIAISLRIRLRNPTKQVAYVWWILTFLLTSLTGVLILINLNSRVTIPLLELFLVVASWPVACLLLACSIRGERWIALEPEVQQQDGLTEPLLIGVAANRPREVKNTEESFYATASPFSALIFKWLDPFLALGYKRPLGLKDVPYLNKDLQAQSAVQKFLAAWNSQKERHPQEEQSVFWALATVYWKTMAFNGFCALGKTLTLASGPIFLHFFIKFEGGERLFKYEGYALVAALFFSKVLESIFQRHWYAGARMVGMELRSGLIALIYEKQLRLSNTSRASYAAGEVVNYVSVDCYRLGEFPWYFHQIWTTPLQLMLASVILFYSLGLAAFAGLAVIGITMVLNIPLARVLQRYEVKLMGSQDERVRASTEILNGIKVIKLQAWEDYFKMKMMKLRENEFQWISISNKARSLGTILSWMAPVLVSSLSFGAYVFLGHNLSPAVVFTSLSVFRIIQDYIRLVPDLLAIIIQAQVSLGRIGSFLSADELDNYVEKTENASYAVEMHDVTLSWQPGAKVKPTLRHINFTVKPGDHVAVCGTVGSGKSTLLYSIMGEIPKVSGRIMVSGKIAYVSQSAWIHGGTIQENVLFGLPMDSMRYRSSLTACALVQDIAQFSLGDQTEIGEKGINLSGGQKQRIQLARAVYADADIYLLDDPFSALDARTAAMLFKDCLMGALRKKTVILITHQVEFLHAVDLILVMEGGEITESGKFDALLEEGRGFKQLVNAYEDAMGTVYRDIDDNVKEELGIDESKLNGSESKGEVILRELSRARSRMGSQRGREPPVEVAASQLTQQEEREIGDQGWFIYLEYIRVAKAWLLFWLGIISQGVFVLSQVGANYWLATRVTDPNTSDAKIIGVYSSISIVNGIFVFLRSRITVYLGLCASTNFFRSLIECLFRAPMLFFDSTPMGRILARMSSDMRMVDIDIPIAFEFVSQTGIEITGVITIIAIVTYQFLIVALPLLLVVRWLQRYYLTSARELMRMNGTTKAAIVNHFSETISSAVIIRAFEKVAQFKKKNLELVNVDASIFFHTFIAHEWLVLRLETLCAVILASSALLMVALPSDAGGGGFGGLALIHGLTLNSVLVFFIQCVCQLANNITSVERIRQYMKIENEAPAIIEECRPAPSWPNEGKVELENLQIRHSPGAPLVLKGITCTFQGGQQVGIVGRVGSGKTTLISALFRLVEPAGGRILIDGLDITSIGLRDLRSRLGIIPQEPILFHGTVRSNLDPLGEHEDRDIWNVLEKCQLADVIRFMPEKLDLRVTDDWSVGQRQLFCLGRALLKHSRILIVHEATASIDSNADGVIQKLIQYDFKDCTVVTVAHRIPTVVDSDMVLVLADGALVEYDTPLRLLNNSNSLFAKLVNEYWKNSQF</sequence>
<dbReference type="EMBL" id="ABEU02000001">
    <property type="protein sequence ID" value="PNR62840.1"/>
    <property type="molecule type" value="Genomic_DNA"/>
</dbReference>
<feature type="transmembrane region" description="Helical" evidence="10">
    <location>
        <begin position="61"/>
        <end position="82"/>
    </location>
</feature>
<dbReference type="PROSITE" id="PS50893">
    <property type="entry name" value="ABC_TRANSPORTER_2"/>
    <property type="match status" value="2"/>
</dbReference>
<dbReference type="Gene3D" id="3.40.50.300">
    <property type="entry name" value="P-loop containing nucleotide triphosphate hydrolases"/>
    <property type="match status" value="2"/>
</dbReference>
<reference evidence="13 15" key="1">
    <citation type="journal article" date="2008" name="Science">
        <title>The Physcomitrella genome reveals evolutionary insights into the conquest of land by plants.</title>
        <authorList>
            <person name="Rensing S."/>
            <person name="Lang D."/>
            <person name="Zimmer A."/>
            <person name="Terry A."/>
            <person name="Salamov A."/>
            <person name="Shapiro H."/>
            <person name="Nishiyama T."/>
            <person name="Perroud P.-F."/>
            <person name="Lindquist E."/>
            <person name="Kamisugi Y."/>
            <person name="Tanahashi T."/>
            <person name="Sakakibara K."/>
            <person name="Fujita T."/>
            <person name="Oishi K."/>
            <person name="Shin-I T."/>
            <person name="Kuroki Y."/>
            <person name="Toyoda A."/>
            <person name="Suzuki Y."/>
            <person name="Hashimoto A."/>
            <person name="Yamaguchi K."/>
            <person name="Sugano A."/>
            <person name="Kohara Y."/>
            <person name="Fujiyama A."/>
            <person name="Anterola A."/>
            <person name="Aoki S."/>
            <person name="Ashton N."/>
            <person name="Barbazuk W.B."/>
            <person name="Barker E."/>
            <person name="Bennetzen J."/>
            <person name="Bezanilla M."/>
            <person name="Blankenship R."/>
            <person name="Cho S.H."/>
            <person name="Dutcher S."/>
            <person name="Estelle M."/>
            <person name="Fawcett J.A."/>
            <person name="Gundlach H."/>
            <person name="Hanada K."/>
            <person name="Heyl A."/>
            <person name="Hicks K.A."/>
            <person name="Hugh J."/>
            <person name="Lohr M."/>
            <person name="Mayer K."/>
            <person name="Melkozernov A."/>
            <person name="Murata T."/>
            <person name="Nelson D."/>
            <person name="Pils B."/>
            <person name="Prigge M."/>
            <person name="Reiss B."/>
            <person name="Renner T."/>
            <person name="Rombauts S."/>
            <person name="Rushton P."/>
            <person name="Sanderfoot A."/>
            <person name="Schween G."/>
            <person name="Shiu S.-H."/>
            <person name="Stueber K."/>
            <person name="Theodoulou F.L."/>
            <person name="Tu H."/>
            <person name="Van de Peer Y."/>
            <person name="Verrier P.J."/>
            <person name="Waters E."/>
            <person name="Wood A."/>
            <person name="Yang L."/>
            <person name="Cove D."/>
            <person name="Cuming A."/>
            <person name="Hasebe M."/>
            <person name="Lucas S."/>
            <person name="Mishler D.B."/>
            <person name="Reski R."/>
            <person name="Grigoriev I."/>
            <person name="Quatrano R.S."/>
            <person name="Boore J.L."/>
        </authorList>
    </citation>
    <scope>NUCLEOTIDE SEQUENCE [LARGE SCALE GENOMIC DNA]</scope>
    <source>
        <strain evidence="14 15">cv. Gransden 2004</strain>
    </source>
</reference>
<evidence type="ECO:0000256" key="10">
    <source>
        <dbReference type="SAM" id="Phobius"/>
    </source>
</evidence>
<dbReference type="EnsemblPlants" id="Pp3c1_27850V3.1">
    <property type="protein sequence ID" value="Pp3c1_27850V3.1"/>
    <property type="gene ID" value="Pp3c1_27850"/>
</dbReference>
<dbReference type="PANTHER" id="PTHR24223:SF108">
    <property type="entry name" value="ABC TRANSPORTER C FAMILY MEMBER 8"/>
    <property type="match status" value="1"/>
</dbReference>
<name>A0A2K1L9Z0_PHYPA</name>
<dbReference type="InterPro" id="IPR003439">
    <property type="entry name" value="ABC_transporter-like_ATP-bd"/>
</dbReference>
<evidence type="ECO:0000256" key="9">
    <source>
        <dbReference type="ARBA" id="ARBA00023136"/>
    </source>
</evidence>
<dbReference type="GO" id="GO:0140359">
    <property type="term" value="F:ABC-type transporter activity"/>
    <property type="evidence" value="ECO:0000318"/>
    <property type="project" value="GO_Central"/>
</dbReference>
<dbReference type="CDD" id="cd18580">
    <property type="entry name" value="ABC_6TM_ABCC_D2"/>
    <property type="match status" value="1"/>
</dbReference>
<proteinExistence type="inferred from homology"/>
<keyword evidence="4 10" id="KW-0812">Transmembrane</keyword>
<dbReference type="Pfam" id="PF24358">
    <property type="entry name" value="ABCC10_N"/>
    <property type="match status" value="1"/>
</dbReference>
<dbReference type="KEGG" id="ppp:112288309"/>
<keyword evidence="3" id="KW-0813">Transport</keyword>
<dbReference type="CDD" id="cd03244">
    <property type="entry name" value="ABCC_MRP_domain2"/>
    <property type="match status" value="1"/>
</dbReference>
<dbReference type="InterPro" id="IPR011527">
    <property type="entry name" value="ABC1_TM_dom"/>
</dbReference>
<dbReference type="Pfam" id="PF00664">
    <property type="entry name" value="ABC_membrane"/>
    <property type="match status" value="2"/>
</dbReference>
<dbReference type="Proteomes" id="UP000006727">
    <property type="component" value="Chromosome 1"/>
</dbReference>
<feature type="transmembrane region" description="Helical" evidence="10">
    <location>
        <begin position="1003"/>
        <end position="1022"/>
    </location>
</feature>
<feature type="domain" description="ABC transmembrane type-1" evidence="12">
    <location>
        <begin position="963"/>
        <end position="1254"/>
    </location>
</feature>
<feature type="domain" description="ABC transmembrane type-1" evidence="12">
    <location>
        <begin position="345"/>
        <end position="621"/>
    </location>
</feature>
<dbReference type="InterPro" id="IPR017871">
    <property type="entry name" value="ABC_transporter-like_CS"/>
</dbReference>
<evidence type="ECO:0000256" key="7">
    <source>
        <dbReference type="ARBA" id="ARBA00022840"/>
    </source>
</evidence>
<protein>
    <submittedName>
        <fullName evidence="13 14">Uncharacterized protein</fullName>
    </submittedName>
</protein>
<dbReference type="InterPro" id="IPR044746">
    <property type="entry name" value="ABCC_6TM_D1"/>
</dbReference>
<dbReference type="FunFam" id="3.40.50.300:FF:000163">
    <property type="entry name" value="Multidrug resistance-associated protein member 4"/>
    <property type="match status" value="1"/>
</dbReference>
<evidence type="ECO:0000256" key="8">
    <source>
        <dbReference type="ARBA" id="ARBA00022989"/>
    </source>
</evidence>
<keyword evidence="15" id="KW-1185">Reference proteome</keyword>